<evidence type="ECO:0000259" key="4">
    <source>
        <dbReference type="SMART" id="SM00382"/>
    </source>
</evidence>
<evidence type="ECO:0000313" key="5">
    <source>
        <dbReference type="EMBL" id="QSD62957.1"/>
    </source>
</evidence>
<gene>
    <name evidence="5" type="ORF">LL1196_1328</name>
</gene>
<evidence type="ECO:0000256" key="1">
    <source>
        <dbReference type="ARBA" id="ARBA00022741"/>
    </source>
</evidence>
<evidence type="ECO:0000256" key="2">
    <source>
        <dbReference type="ARBA" id="ARBA00022840"/>
    </source>
</evidence>
<dbReference type="AlphaFoldDB" id="A0A896TA68"/>
<dbReference type="EMBL" id="CP032148">
    <property type="protein sequence ID" value="QSD62957.1"/>
    <property type="molecule type" value="Genomic_DNA"/>
</dbReference>
<comment type="function">
    <text evidence="3">Part of a stress-induced multi-chaperone system, it is involved in the recovery of the cell from heat-induced damage, in cooperation with DnaK, DnaJ and GrpE. Acts before DnaK, in the processing of protein aggregates. Protein binding stimulates the ATPase activity; ATP hydrolysis unfolds the denatured protein aggregates, which probably helps expose new hydrophobic binding sites on the surface of ClpB-bound aggregates, contributing to the solubilization and refolding of denatured protein aggregates by DnaK.</text>
</comment>
<protein>
    <submittedName>
        <fullName evidence="5">ATP-binding protein</fullName>
    </submittedName>
</protein>
<dbReference type="InterPro" id="IPR003959">
    <property type="entry name" value="ATPase_AAA_core"/>
</dbReference>
<evidence type="ECO:0000313" key="6">
    <source>
        <dbReference type="Proteomes" id="UP000663552"/>
    </source>
</evidence>
<dbReference type="InterPro" id="IPR003593">
    <property type="entry name" value="AAA+_ATPase"/>
</dbReference>
<dbReference type="Proteomes" id="UP000663552">
    <property type="component" value="Chromosome"/>
</dbReference>
<dbReference type="PANTHER" id="PTHR11638">
    <property type="entry name" value="ATP-DEPENDENT CLP PROTEASE"/>
    <property type="match status" value="1"/>
</dbReference>
<dbReference type="InterPro" id="IPR050130">
    <property type="entry name" value="ClpA_ClpB"/>
</dbReference>
<dbReference type="GO" id="GO:0005737">
    <property type="term" value="C:cytoplasm"/>
    <property type="evidence" value="ECO:0007669"/>
    <property type="project" value="TreeGrafter"/>
</dbReference>
<feature type="domain" description="AAA+ ATPase" evidence="4">
    <location>
        <begin position="154"/>
        <end position="296"/>
    </location>
</feature>
<keyword evidence="1" id="KW-0547">Nucleotide-binding</keyword>
<dbReference type="SUPFAM" id="SSF52540">
    <property type="entry name" value="P-loop containing nucleoside triphosphate hydrolases"/>
    <property type="match status" value="1"/>
</dbReference>
<dbReference type="GO" id="GO:0034605">
    <property type="term" value="P:cellular response to heat"/>
    <property type="evidence" value="ECO:0007669"/>
    <property type="project" value="TreeGrafter"/>
</dbReference>
<organism evidence="5 6">
    <name type="scientific">Lactococcus lactis subsp. cremoris</name>
    <name type="common">Streptococcus cremoris</name>
    <dbReference type="NCBI Taxonomy" id="1359"/>
    <lineage>
        <taxon>Bacteria</taxon>
        <taxon>Bacillati</taxon>
        <taxon>Bacillota</taxon>
        <taxon>Bacilli</taxon>
        <taxon>Lactobacillales</taxon>
        <taxon>Streptococcaceae</taxon>
        <taxon>Lactococcus</taxon>
    </lineage>
</organism>
<dbReference type="InterPro" id="IPR027417">
    <property type="entry name" value="P-loop_NTPase"/>
</dbReference>
<proteinExistence type="predicted"/>
<accession>A0A896TA68</accession>
<evidence type="ECO:0000256" key="3">
    <source>
        <dbReference type="ARBA" id="ARBA00025613"/>
    </source>
</evidence>
<name>A0A896TA68_LACLC</name>
<reference evidence="5" key="1">
    <citation type="journal article" date="2020" name="Mol. Microbiol.">
        <title>The CWPS Rubik's cube: Linking diversity of cell wall polysaccharide structures with the encoded biosynthetic machinery of selected Lactococcus lactis strains.</title>
        <authorList>
            <person name="Mahony J."/>
            <person name="Frantzen C."/>
            <person name="Vinogradov E."/>
            <person name="Sadovskaya I."/>
            <person name="Theodorou I."/>
            <person name="Kelleher P."/>
            <person name="Chapot-Chartier M.P."/>
            <person name="Cambillau C."/>
            <person name="Holo H."/>
            <person name="van Sinderen D."/>
        </authorList>
    </citation>
    <scope>NUCLEOTIDE SEQUENCE</scope>
    <source>
        <strain evidence="5">1196</strain>
    </source>
</reference>
<dbReference type="GO" id="GO:0005524">
    <property type="term" value="F:ATP binding"/>
    <property type="evidence" value="ECO:0007669"/>
    <property type="project" value="UniProtKB-KW"/>
</dbReference>
<dbReference type="RefSeq" id="WP_021215636.1">
    <property type="nucleotide sequence ID" value="NZ_CP032148.2"/>
</dbReference>
<keyword evidence="2 5" id="KW-0067">ATP-binding</keyword>
<dbReference type="GO" id="GO:0016887">
    <property type="term" value="F:ATP hydrolysis activity"/>
    <property type="evidence" value="ECO:0007669"/>
    <property type="project" value="InterPro"/>
</dbReference>
<dbReference type="SMART" id="SM00382">
    <property type="entry name" value="AAA"/>
    <property type="match status" value="1"/>
</dbReference>
<dbReference type="PANTHER" id="PTHR11638:SF18">
    <property type="entry name" value="HEAT SHOCK PROTEIN 104"/>
    <property type="match status" value="1"/>
</dbReference>
<dbReference type="Pfam" id="PF00004">
    <property type="entry name" value="AAA"/>
    <property type="match status" value="1"/>
</dbReference>
<dbReference type="Gene3D" id="3.40.50.300">
    <property type="entry name" value="P-loop containing nucleotide triphosphate hydrolases"/>
    <property type="match status" value="1"/>
</dbReference>
<sequence>MRKYQIIKSSLEYFEEYLEYNQIEEAYKFSELIRWADVAKGNSIEYPKVDILVVKNHDYQGITNEANNRLDAIIEDITLEDALIIIHNPSQRIEEKIISKYHDTLIKSENYNTEFKNFSNSVNEIREKIIGQSNAVLEIIKSLNYLARSRKSKKPYVILLYGDSSLGKTEIVREVAKHFYDSLVLEKHLSMWQSNAYSDYLFGENPTSVTLAFELLERKSNLLFLDEFDKLANYFLSSLYTLFDNTEFKDKTYSVDISNLVIFLTANYKSENEVLQHLGEPIFYRIDKMIGFHDFSAEDIKTILDLEIKNRKEDFKDFSSIDEVTNLSMKIINSQEENGRTIKQKVQKIIEELAYMSYLKS</sequence>